<dbReference type="EMBL" id="BARS01009252">
    <property type="protein sequence ID" value="GAF72016.1"/>
    <property type="molecule type" value="Genomic_DNA"/>
</dbReference>
<reference evidence="1" key="1">
    <citation type="journal article" date="2014" name="Front. Microbiol.">
        <title>High frequency of phylogenetically diverse reductive dehalogenase-homologous genes in deep subseafloor sedimentary metagenomes.</title>
        <authorList>
            <person name="Kawai M."/>
            <person name="Futagami T."/>
            <person name="Toyoda A."/>
            <person name="Takaki Y."/>
            <person name="Nishi S."/>
            <person name="Hori S."/>
            <person name="Arai W."/>
            <person name="Tsubouchi T."/>
            <person name="Morono Y."/>
            <person name="Uchiyama I."/>
            <person name="Ito T."/>
            <person name="Fujiyama A."/>
            <person name="Inagaki F."/>
            <person name="Takami H."/>
        </authorList>
    </citation>
    <scope>NUCLEOTIDE SEQUENCE</scope>
    <source>
        <strain evidence="1">Expedition CK06-06</strain>
    </source>
</reference>
<gene>
    <name evidence="1" type="ORF">S01H1_17436</name>
</gene>
<evidence type="ECO:0000313" key="1">
    <source>
        <dbReference type="EMBL" id="GAF72016.1"/>
    </source>
</evidence>
<organism evidence="1">
    <name type="scientific">marine sediment metagenome</name>
    <dbReference type="NCBI Taxonomy" id="412755"/>
    <lineage>
        <taxon>unclassified sequences</taxon>
        <taxon>metagenomes</taxon>
        <taxon>ecological metagenomes</taxon>
    </lineage>
</organism>
<name>X0SA37_9ZZZZ</name>
<proteinExistence type="predicted"/>
<comment type="caution">
    <text evidence="1">The sequence shown here is derived from an EMBL/GenBank/DDBJ whole genome shotgun (WGS) entry which is preliminary data.</text>
</comment>
<accession>X0SA37</accession>
<protein>
    <submittedName>
        <fullName evidence="1">Uncharacterized protein</fullName>
    </submittedName>
</protein>
<sequence length="113" mass="12388">MSKKKKKAEPVDNGPVLECKEAHNKMWTWSTHFGVPPRESILETVHNPRAMGHVSYDELSGSTVRISLSGGMHHFASGTDVSPDAAEEFANKIIEFAGKLREAMAAKKKGTKP</sequence>
<dbReference type="AlphaFoldDB" id="X0SA37"/>